<evidence type="ECO:0000313" key="2">
    <source>
        <dbReference type="Proteomes" id="UP000324832"/>
    </source>
</evidence>
<name>A0A5E4Q305_9NEOP</name>
<keyword evidence="2" id="KW-1185">Reference proteome</keyword>
<reference evidence="1 2" key="1">
    <citation type="submission" date="2017-07" db="EMBL/GenBank/DDBJ databases">
        <authorList>
            <person name="Talla V."/>
            <person name="Backstrom N."/>
        </authorList>
    </citation>
    <scope>NUCLEOTIDE SEQUENCE [LARGE SCALE GENOMIC DNA]</scope>
</reference>
<proteinExistence type="predicted"/>
<sequence length="196" mass="22207">MENFDNKVMDKQVPKEASTADIISTLPICINNNPRHKFNAEKVSLTFLTNGLKRHKGKLRNGGKESEGPVPLYPLQIDYFPDKFSFEVNDEVVIRKLRIWNPCSRFVYVKCCGLWDESARLCASWYCYPKTRFLLAPGLGASIIIKVVPRGDSVIPFAHVGLQLAAAYLRDNVVGYFVVPIFVKFMNYVPPSVFAE</sequence>
<dbReference type="EMBL" id="FZQP02001114">
    <property type="protein sequence ID" value="VVC91614.1"/>
    <property type="molecule type" value="Genomic_DNA"/>
</dbReference>
<dbReference type="Proteomes" id="UP000324832">
    <property type="component" value="Unassembled WGS sequence"/>
</dbReference>
<protein>
    <submittedName>
        <fullName evidence="1">Uncharacterized protein</fullName>
    </submittedName>
</protein>
<evidence type="ECO:0000313" key="1">
    <source>
        <dbReference type="EMBL" id="VVC91614.1"/>
    </source>
</evidence>
<dbReference type="AlphaFoldDB" id="A0A5E4Q305"/>
<gene>
    <name evidence="1" type="ORF">LSINAPIS_LOCUS4250</name>
</gene>
<accession>A0A5E4Q305</accession>
<organism evidence="1 2">
    <name type="scientific">Leptidea sinapis</name>
    <dbReference type="NCBI Taxonomy" id="189913"/>
    <lineage>
        <taxon>Eukaryota</taxon>
        <taxon>Metazoa</taxon>
        <taxon>Ecdysozoa</taxon>
        <taxon>Arthropoda</taxon>
        <taxon>Hexapoda</taxon>
        <taxon>Insecta</taxon>
        <taxon>Pterygota</taxon>
        <taxon>Neoptera</taxon>
        <taxon>Endopterygota</taxon>
        <taxon>Lepidoptera</taxon>
        <taxon>Glossata</taxon>
        <taxon>Ditrysia</taxon>
        <taxon>Papilionoidea</taxon>
        <taxon>Pieridae</taxon>
        <taxon>Dismorphiinae</taxon>
        <taxon>Leptidea</taxon>
    </lineage>
</organism>